<dbReference type="PANTHER" id="PTHR12747">
    <property type="entry name" value="ELONGATOR COMPLEX PROTEIN 1"/>
    <property type="match status" value="1"/>
</dbReference>
<dbReference type="GO" id="GO:0033588">
    <property type="term" value="C:elongator holoenzyme complex"/>
    <property type="evidence" value="ECO:0007669"/>
    <property type="project" value="InterPro"/>
</dbReference>
<proteinExistence type="predicted"/>
<dbReference type="PANTHER" id="PTHR12747:SF0">
    <property type="entry name" value="ELONGATOR COMPLEX PROTEIN 1"/>
    <property type="match status" value="1"/>
</dbReference>
<dbReference type="GO" id="GO:0002926">
    <property type="term" value="P:tRNA wobble base 5-methoxycarbonylmethyl-2-thiouridinylation"/>
    <property type="evidence" value="ECO:0007669"/>
    <property type="project" value="TreeGrafter"/>
</dbReference>
<feature type="domain" description="ELP1 alpha-solenoid" evidence="1">
    <location>
        <begin position="177"/>
        <end position="220"/>
    </location>
</feature>
<accession>A0A368G681</accession>
<dbReference type="InterPro" id="IPR056167">
    <property type="entry name" value="A-sol_ELP1"/>
</dbReference>
<dbReference type="GO" id="GO:0000049">
    <property type="term" value="F:tRNA binding"/>
    <property type="evidence" value="ECO:0007669"/>
    <property type="project" value="TreeGrafter"/>
</dbReference>
<reference evidence="2 3" key="1">
    <citation type="submission" date="2014-10" db="EMBL/GenBank/DDBJ databases">
        <title>Draft genome of the hookworm Ancylostoma caninum.</title>
        <authorList>
            <person name="Mitreva M."/>
        </authorList>
    </citation>
    <scope>NUCLEOTIDE SEQUENCE [LARGE SCALE GENOMIC DNA]</scope>
    <source>
        <strain evidence="2 3">Baltimore</strain>
    </source>
</reference>
<dbReference type="Pfam" id="PF23925">
    <property type="entry name" value="A-sol_ELP1"/>
    <property type="match status" value="1"/>
</dbReference>
<comment type="caution">
    <text evidence="2">The sequence shown here is derived from an EMBL/GenBank/DDBJ whole genome shotgun (WGS) entry which is preliminary data.</text>
</comment>
<keyword evidence="3" id="KW-1185">Reference proteome</keyword>
<dbReference type="EMBL" id="JOJR01000351">
    <property type="protein sequence ID" value="RCN39188.1"/>
    <property type="molecule type" value="Genomic_DNA"/>
</dbReference>
<dbReference type="STRING" id="29170.A0A368G681"/>
<dbReference type="GO" id="GO:0005829">
    <property type="term" value="C:cytosol"/>
    <property type="evidence" value="ECO:0007669"/>
    <property type="project" value="TreeGrafter"/>
</dbReference>
<dbReference type="Proteomes" id="UP000252519">
    <property type="component" value="Unassembled WGS sequence"/>
</dbReference>
<protein>
    <recommendedName>
        <fullName evidence="1">ELP1 alpha-solenoid domain-containing protein</fullName>
    </recommendedName>
</protein>
<sequence length="245" mass="28124">MLAWYNEDLVAVSHDEADKIVRIKAKSGEVATLLNCDRRVVWIGVQPHSNQLFMAAEGRIEQIGEDGQVHHVAHLPVAHKYDVKFAQEHVLVLGRDFELYVDWRMISDSVTSYLVSGDICLYITLDHRLRVVSLTSREQLAKERAVELGSRLVVCSTSSTSVTMQLPRGNLETIHPRPFVVRVIKQLIDESKYVEALKEMKKHRIDMNMLVDYKPDRLLRCPLLLPSFIARHRPYLLCELFQAVP</sequence>
<dbReference type="UniPathway" id="UPA00988"/>
<evidence type="ECO:0000313" key="3">
    <source>
        <dbReference type="Proteomes" id="UP000252519"/>
    </source>
</evidence>
<dbReference type="AlphaFoldDB" id="A0A368G681"/>
<evidence type="ECO:0000313" key="2">
    <source>
        <dbReference type="EMBL" id="RCN39188.1"/>
    </source>
</evidence>
<gene>
    <name evidence="2" type="ORF">ANCCAN_14882</name>
</gene>
<name>A0A368G681_ANCCA</name>
<dbReference type="OrthoDB" id="5818333at2759"/>
<organism evidence="2 3">
    <name type="scientific">Ancylostoma caninum</name>
    <name type="common">Dog hookworm</name>
    <dbReference type="NCBI Taxonomy" id="29170"/>
    <lineage>
        <taxon>Eukaryota</taxon>
        <taxon>Metazoa</taxon>
        <taxon>Ecdysozoa</taxon>
        <taxon>Nematoda</taxon>
        <taxon>Chromadorea</taxon>
        <taxon>Rhabditida</taxon>
        <taxon>Rhabditina</taxon>
        <taxon>Rhabditomorpha</taxon>
        <taxon>Strongyloidea</taxon>
        <taxon>Ancylostomatidae</taxon>
        <taxon>Ancylostomatinae</taxon>
        <taxon>Ancylostoma</taxon>
    </lineage>
</organism>
<dbReference type="InterPro" id="IPR006849">
    <property type="entry name" value="Elp1"/>
</dbReference>
<evidence type="ECO:0000259" key="1">
    <source>
        <dbReference type="Pfam" id="PF23925"/>
    </source>
</evidence>